<reference evidence="2" key="1">
    <citation type="submission" date="2020-08" db="EMBL/GenBank/DDBJ databases">
        <title>A bifunctional nitrone conjugated secondary metabolite targeting the ribosome.</title>
        <authorList>
            <person name="Limbrick E.M."/>
            <person name="Graf M."/>
            <person name="Derewacz D.K."/>
            <person name="Nguyen F."/>
            <person name="Spraggins J.M."/>
            <person name="Wieland M."/>
            <person name="Ynigez-Gutierrez A.E."/>
            <person name="Reisman B.J."/>
            <person name="Zinshteyn B."/>
            <person name="McCulloch K."/>
            <person name="Iverson T.M."/>
            <person name="Green R."/>
            <person name="Wilson D.N."/>
            <person name="Bachmann B.O."/>
        </authorList>
    </citation>
    <scope>NUCLEOTIDE SEQUENCE</scope>
    <source>
        <strain evidence="2">Africana</strain>
    </source>
</reference>
<accession>A0A7D6GKB5</accession>
<name>A0A7D6GKB5_9ACTN</name>
<dbReference type="PIRSF" id="PIRSF017393">
    <property type="entry name" value="MTase_SAV2177"/>
    <property type="match status" value="1"/>
</dbReference>
<dbReference type="GO" id="GO:0032259">
    <property type="term" value="P:methylation"/>
    <property type="evidence" value="ECO:0007669"/>
    <property type="project" value="UniProtKB-KW"/>
</dbReference>
<dbReference type="SUPFAM" id="SSF53335">
    <property type="entry name" value="S-adenosyl-L-methionine-dependent methyltransferases"/>
    <property type="match status" value="1"/>
</dbReference>
<dbReference type="Gene3D" id="3.40.50.150">
    <property type="entry name" value="Vaccinia Virus protein VP39"/>
    <property type="match status" value="1"/>
</dbReference>
<sequence>MVDTGESGRTSALQVSAELWRHPLTTDAPGASTGPAHPSDRIDTSVAHPARRYNYWLGGKDNFQADRESGDAMAAAFPTVRIAALENRRFLQRAVDYLAREAGMRQFLDIGTGIPTADNTHEVAQAVVPQARVVYVDNDPIVLAHARALLTSSPEGATAYIDADLRDPEKILRHPDLGRTIDLGQPVALMLVAILHFLPDPDEPYALVRRLLDALPAGSYLAASHATYDYLAPQVAQEAQAVTRNGGSREAVSLRSRKEFADLFAGLELVDPGVVSVAEWRAEREPQPRPSVADVSMYGAVARKP</sequence>
<gene>
    <name evidence="2" type="ORF">HZU44_12815</name>
</gene>
<protein>
    <submittedName>
        <fullName evidence="2">SAM-dependent methyltransferase</fullName>
    </submittedName>
</protein>
<evidence type="ECO:0000313" key="2">
    <source>
        <dbReference type="EMBL" id="QLK00788.1"/>
    </source>
</evidence>
<evidence type="ECO:0000256" key="1">
    <source>
        <dbReference type="SAM" id="MobiDB-lite"/>
    </source>
</evidence>
<feature type="region of interest" description="Disordered" evidence="1">
    <location>
        <begin position="283"/>
        <end position="305"/>
    </location>
</feature>
<organism evidence="2">
    <name type="scientific">Micromonospora carbonacea</name>
    <dbReference type="NCBI Taxonomy" id="47853"/>
    <lineage>
        <taxon>Bacteria</taxon>
        <taxon>Bacillati</taxon>
        <taxon>Actinomycetota</taxon>
        <taxon>Actinomycetes</taxon>
        <taxon>Micromonosporales</taxon>
        <taxon>Micromonosporaceae</taxon>
        <taxon>Micromonospora</taxon>
    </lineage>
</organism>
<dbReference type="InterPro" id="IPR029063">
    <property type="entry name" value="SAM-dependent_MTases_sf"/>
</dbReference>
<dbReference type="GO" id="GO:0008168">
    <property type="term" value="F:methyltransferase activity"/>
    <property type="evidence" value="ECO:0007669"/>
    <property type="project" value="UniProtKB-KW"/>
</dbReference>
<proteinExistence type="predicted"/>
<dbReference type="EMBL" id="CP058905">
    <property type="protein sequence ID" value="QLK00788.1"/>
    <property type="molecule type" value="Genomic_DNA"/>
</dbReference>
<dbReference type="CDD" id="cd02440">
    <property type="entry name" value="AdoMet_MTases"/>
    <property type="match status" value="1"/>
</dbReference>
<dbReference type="InterPro" id="IPR006764">
    <property type="entry name" value="SAM_dep_MeTrfase_SAV2177_type"/>
</dbReference>
<dbReference type="Pfam" id="PF04672">
    <property type="entry name" value="Methyltransf_19"/>
    <property type="match status" value="1"/>
</dbReference>
<dbReference type="AlphaFoldDB" id="A0A7D6GKB5"/>
<keyword evidence="2" id="KW-0808">Transferase</keyword>
<keyword evidence="2" id="KW-0489">Methyltransferase</keyword>
<feature type="region of interest" description="Disordered" evidence="1">
    <location>
        <begin position="24"/>
        <end position="43"/>
    </location>
</feature>